<comment type="subcellular location">
    <subcellularLocation>
        <location evidence="1">Membrane</location>
        <topology evidence="1">Multi-pass membrane protein</topology>
    </subcellularLocation>
</comment>
<evidence type="ECO:0000256" key="2">
    <source>
        <dbReference type="ARBA" id="ARBA00022692"/>
    </source>
</evidence>
<keyword evidence="3 5" id="KW-1133">Transmembrane helix</keyword>
<protein>
    <submittedName>
        <fullName evidence="7">ABC-2 type transport system permease protein</fullName>
    </submittedName>
</protein>
<dbReference type="GO" id="GO:0016020">
    <property type="term" value="C:membrane"/>
    <property type="evidence" value="ECO:0007669"/>
    <property type="project" value="UniProtKB-SubCell"/>
</dbReference>
<feature type="transmembrane region" description="Helical" evidence="5">
    <location>
        <begin position="288"/>
        <end position="309"/>
    </location>
</feature>
<dbReference type="GO" id="GO:0140359">
    <property type="term" value="F:ABC-type transporter activity"/>
    <property type="evidence" value="ECO:0007669"/>
    <property type="project" value="InterPro"/>
</dbReference>
<feature type="transmembrane region" description="Helical" evidence="5">
    <location>
        <begin position="346"/>
        <end position="364"/>
    </location>
</feature>
<dbReference type="PANTHER" id="PTHR43027:SF1">
    <property type="entry name" value="DOXORUBICIN RESISTANCE ABC TRANSPORTER PERMEASE PROTEIN DRRC-RELATED"/>
    <property type="match status" value="1"/>
</dbReference>
<reference evidence="7 8" key="1">
    <citation type="submission" date="2018-02" db="EMBL/GenBank/DDBJ databases">
        <title>Genomic Encyclopedia of Archaeal and Bacterial Type Strains, Phase II (KMG-II): from individual species to whole genera.</title>
        <authorList>
            <person name="Goeker M."/>
        </authorList>
    </citation>
    <scope>NUCLEOTIDE SEQUENCE [LARGE SCALE GENOMIC DNA]</scope>
    <source>
        <strain evidence="7 8">DSM 15099</strain>
    </source>
</reference>
<feature type="transmembrane region" description="Helical" evidence="5">
    <location>
        <begin position="259"/>
        <end position="281"/>
    </location>
</feature>
<keyword evidence="2 5" id="KW-0812">Transmembrane</keyword>
<dbReference type="PANTHER" id="PTHR43027">
    <property type="entry name" value="DOXORUBICIN RESISTANCE ABC TRANSPORTER PERMEASE PROTEIN DRRC-RELATED"/>
    <property type="match status" value="1"/>
</dbReference>
<organism evidence="7 8">
    <name type="scientific">Clostridium algidicarnis DSM 15099</name>
    <dbReference type="NCBI Taxonomy" id="1121295"/>
    <lineage>
        <taxon>Bacteria</taxon>
        <taxon>Bacillati</taxon>
        <taxon>Bacillota</taxon>
        <taxon>Clostridia</taxon>
        <taxon>Eubacteriales</taxon>
        <taxon>Clostridiaceae</taxon>
        <taxon>Clostridium</taxon>
    </lineage>
</organism>
<evidence type="ECO:0000313" key="7">
    <source>
        <dbReference type="EMBL" id="PPK49421.1"/>
    </source>
</evidence>
<feature type="transmembrane region" description="Helical" evidence="5">
    <location>
        <begin position="181"/>
        <end position="200"/>
    </location>
</feature>
<dbReference type="RefSeq" id="WP_104408824.1">
    <property type="nucleotide sequence ID" value="NZ_PTIS01000001.1"/>
</dbReference>
<dbReference type="AlphaFoldDB" id="A0A2S6G0J1"/>
<comment type="caution">
    <text evidence="7">The sequence shown here is derived from an EMBL/GenBank/DDBJ whole genome shotgun (WGS) entry which is preliminary data.</text>
</comment>
<dbReference type="InterPro" id="IPR052902">
    <property type="entry name" value="ABC-2_transporter"/>
</dbReference>
<dbReference type="EMBL" id="PTIS01000001">
    <property type="protein sequence ID" value="PPK49421.1"/>
    <property type="molecule type" value="Genomic_DNA"/>
</dbReference>
<evidence type="ECO:0000256" key="4">
    <source>
        <dbReference type="ARBA" id="ARBA00023136"/>
    </source>
</evidence>
<gene>
    <name evidence="7" type="ORF">BD821_10181</name>
</gene>
<dbReference type="OrthoDB" id="1864035at2"/>
<feature type="transmembrane region" description="Helical" evidence="5">
    <location>
        <begin position="21"/>
        <end position="39"/>
    </location>
</feature>
<accession>A0A2S6G0J1</accession>
<evidence type="ECO:0000256" key="5">
    <source>
        <dbReference type="SAM" id="Phobius"/>
    </source>
</evidence>
<dbReference type="InterPro" id="IPR013525">
    <property type="entry name" value="ABC2_TM"/>
</dbReference>
<dbReference type="Pfam" id="PF12698">
    <property type="entry name" value="ABC2_membrane_3"/>
    <property type="match status" value="1"/>
</dbReference>
<proteinExistence type="predicted"/>
<evidence type="ECO:0000313" key="8">
    <source>
        <dbReference type="Proteomes" id="UP000239863"/>
    </source>
</evidence>
<evidence type="ECO:0000256" key="1">
    <source>
        <dbReference type="ARBA" id="ARBA00004141"/>
    </source>
</evidence>
<dbReference type="Proteomes" id="UP000239863">
    <property type="component" value="Unassembled WGS sequence"/>
</dbReference>
<keyword evidence="4 5" id="KW-0472">Membrane</keyword>
<evidence type="ECO:0000256" key="3">
    <source>
        <dbReference type="ARBA" id="ARBA00022989"/>
    </source>
</evidence>
<name>A0A2S6G0J1_9CLOT</name>
<dbReference type="STRING" id="37659.GCA_000703125_02882"/>
<feature type="transmembrane region" description="Helical" evidence="5">
    <location>
        <begin position="221"/>
        <end position="247"/>
    </location>
</feature>
<sequence length="373" mass="41402">MNFLVIAKYRIIQYIRDKKSLVSMLVIPIILIAILGNALGSSDEFTAKNIGQVNVLYVNNTSGVNGDNFEKFINLKELSDIIAPTKIEDVEEAKKLIEKKQYEALIIYDENIEGKFKVIGSDYNALKVSIVKGIMESYADKANSFEALANLKARDFSIKEYNNIDSKVVSVLGKKPTAIDYYAVTMLIMIMMFGAIYANFAIDKDYYSVVGGRVKSSPVKLWEMFLGEGIGVVFTLLWQALVLLLVSRFMFNVNFGNNLGVIFITILSLAIMSTMLGIFVCMATKKGLYGLAILNILVPILTFLGGGFVKIDFGDGILGKLSRMTPNYLAQNAIFKSIYGADSKEVLFSILGIWVFTFILFIGAKISGRRDIV</sequence>
<feature type="domain" description="ABC-2 type transporter transmembrane" evidence="6">
    <location>
        <begin position="18"/>
        <end position="363"/>
    </location>
</feature>
<evidence type="ECO:0000259" key="6">
    <source>
        <dbReference type="Pfam" id="PF12698"/>
    </source>
</evidence>